<organism evidence="2 3">
    <name type="scientific">Caenorhabditis tropicalis</name>
    <dbReference type="NCBI Taxonomy" id="1561998"/>
    <lineage>
        <taxon>Eukaryota</taxon>
        <taxon>Metazoa</taxon>
        <taxon>Ecdysozoa</taxon>
        <taxon>Nematoda</taxon>
        <taxon>Chromadorea</taxon>
        <taxon>Rhabditida</taxon>
        <taxon>Rhabditina</taxon>
        <taxon>Rhabditomorpha</taxon>
        <taxon>Rhabditoidea</taxon>
        <taxon>Rhabditidae</taxon>
        <taxon>Peloderinae</taxon>
        <taxon>Caenorhabditis</taxon>
    </lineage>
</organism>
<sequence>MGASTSSPEVANDLESGVSQPHNLDRVAAIEFELLEWKYGTTIANKLIFLMRAGRNDPFPTQEETKEPPKQRRHSIVDFIGKINCTRCGGALACIGSALCGFACWLDTASSKTGVVRCYFFGTICFILSAIVFMFPTILQKLHPFGNALCRCWDRMKRCGVRQQDDLHYRTD</sequence>
<keyword evidence="1" id="KW-0812">Transmembrane</keyword>
<dbReference type="WBParaSite" id="Csp11.Scaffold630.g18488.t1">
    <property type="protein sequence ID" value="Csp11.Scaffold630.g18488.t1"/>
    <property type="gene ID" value="Csp11.Scaffold630.g18488"/>
</dbReference>
<reference evidence="3" key="1">
    <citation type="submission" date="2016-11" db="UniProtKB">
        <authorList>
            <consortium name="WormBaseParasite"/>
        </authorList>
    </citation>
    <scope>IDENTIFICATION</scope>
</reference>
<evidence type="ECO:0000313" key="2">
    <source>
        <dbReference type="Proteomes" id="UP000095282"/>
    </source>
</evidence>
<feature type="transmembrane region" description="Helical" evidence="1">
    <location>
        <begin position="118"/>
        <end position="139"/>
    </location>
</feature>
<proteinExistence type="predicted"/>
<evidence type="ECO:0000256" key="1">
    <source>
        <dbReference type="SAM" id="Phobius"/>
    </source>
</evidence>
<evidence type="ECO:0000313" key="3">
    <source>
        <dbReference type="WBParaSite" id="Csp11.Scaffold630.g18488.t1"/>
    </source>
</evidence>
<keyword evidence="1" id="KW-0472">Membrane</keyword>
<keyword evidence="2" id="KW-1185">Reference proteome</keyword>
<protein>
    <submittedName>
        <fullName evidence="3">LITAF domain-containing protein</fullName>
    </submittedName>
</protein>
<accession>A0A1I7UR22</accession>
<feature type="transmembrane region" description="Helical" evidence="1">
    <location>
        <begin position="89"/>
        <end position="106"/>
    </location>
</feature>
<dbReference type="AlphaFoldDB" id="A0A1I7UR22"/>
<keyword evidence="1" id="KW-1133">Transmembrane helix</keyword>
<name>A0A1I7UR22_9PELO</name>
<dbReference type="Proteomes" id="UP000095282">
    <property type="component" value="Unplaced"/>
</dbReference>